<evidence type="ECO:0000313" key="3">
    <source>
        <dbReference type="Proteomes" id="UP001321473"/>
    </source>
</evidence>
<keyword evidence="1" id="KW-0812">Transmembrane</keyword>
<protein>
    <submittedName>
        <fullName evidence="2">Uncharacterized protein</fullName>
    </submittedName>
</protein>
<proteinExistence type="predicted"/>
<evidence type="ECO:0000256" key="1">
    <source>
        <dbReference type="SAM" id="Phobius"/>
    </source>
</evidence>
<evidence type="ECO:0000313" key="2">
    <source>
        <dbReference type="EMBL" id="KAK8764759.1"/>
    </source>
</evidence>
<feature type="transmembrane region" description="Helical" evidence="1">
    <location>
        <begin position="103"/>
        <end position="126"/>
    </location>
</feature>
<gene>
    <name evidence="2" type="ORF">V5799_032628</name>
</gene>
<dbReference type="Proteomes" id="UP001321473">
    <property type="component" value="Unassembled WGS sequence"/>
</dbReference>
<accession>A0AAQ4DQL9</accession>
<dbReference type="EMBL" id="JARKHS020028043">
    <property type="protein sequence ID" value="KAK8764759.1"/>
    <property type="molecule type" value="Genomic_DNA"/>
</dbReference>
<keyword evidence="1" id="KW-0472">Membrane</keyword>
<sequence length="133" mass="14887">MAAQDACLPLRRINLTDKVALIRDVGHCPLETVAKNFRDVNAYAVIVGLSANRLLCIFFCSYRYHAFKARQAAPGAGEAGEVVKKPEEIDMEEDVDVQITPKFIIFFVGSMCCSLVFIYLFIQYLVLFGMKLA</sequence>
<dbReference type="AlphaFoldDB" id="A0AAQ4DQL9"/>
<feature type="transmembrane region" description="Helical" evidence="1">
    <location>
        <begin position="42"/>
        <end position="62"/>
    </location>
</feature>
<name>A0AAQ4DQL9_AMBAM</name>
<keyword evidence="3" id="KW-1185">Reference proteome</keyword>
<organism evidence="2 3">
    <name type="scientific">Amblyomma americanum</name>
    <name type="common">Lone star tick</name>
    <dbReference type="NCBI Taxonomy" id="6943"/>
    <lineage>
        <taxon>Eukaryota</taxon>
        <taxon>Metazoa</taxon>
        <taxon>Ecdysozoa</taxon>
        <taxon>Arthropoda</taxon>
        <taxon>Chelicerata</taxon>
        <taxon>Arachnida</taxon>
        <taxon>Acari</taxon>
        <taxon>Parasitiformes</taxon>
        <taxon>Ixodida</taxon>
        <taxon>Ixodoidea</taxon>
        <taxon>Ixodidae</taxon>
        <taxon>Amblyomminae</taxon>
        <taxon>Amblyomma</taxon>
    </lineage>
</organism>
<comment type="caution">
    <text evidence="2">The sequence shown here is derived from an EMBL/GenBank/DDBJ whole genome shotgun (WGS) entry which is preliminary data.</text>
</comment>
<reference evidence="2 3" key="1">
    <citation type="journal article" date="2023" name="Arcadia Sci">
        <title>De novo assembly of a long-read Amblyomma americanum tick genome.</title>
        <authorList>
            <person name="Chou S."/>
            <person name="Poskanzer K.E."/>
            <person name="Rollins M."/>
            <person name="Thuy-Boun P.S."/>
        </authorList>
    </citation>
    <scope>NUCLEOTIDE SEQUENCE [LARGE SCALE GENOMIC DNA]</scope>
    <source>
        <strain evidence="2">F_SG_1</strain>
        <tissue evidence="2">Salivary glands</tissue>
    </source>
</reference>
<keyword evidence="1" id="KW-1133">Transmembrane helix</keyword>